<dbReference type="KEGG" id="span:AWL63_03705"/>
<dbReference type="PANTHER" id="PTHR41523:SF7">
    <property type="entry name" value="HISTIDINE KINASE"/>
    <property type="match status" value="1"/>
</dbReference>
<protein>
    <recommendedName>
        <fullName evidence="2">histidine kinase</fullName>
        <ecNumber evidence="2">2.7.13.3</ecNumber>
    </recommendedName>
</protein>
<keyword evidence="8" id="KW-0175">Coiled coil</keyword>
<dbReference type="InterPro" id="IPR035965">
    <property type="entry name" value="PAS-like_dom_sf"/>
</dbReference>
<dbReference type="CDD" id="cd16936">
    <property type="entry name" value="HATPase_RsbW-like"/>
    <property type="match status" value="1"/>
</dbReference>
<keyword evidence="3" id="KW-0597">Phosphoprotein</keyword>
<dbReference type="EC" id="2.7.13.3" evidence="2"/>
<evidence type="ECO:0000256" key="4">
    <source>
        <dbReference type="ARBA" id="ARBA00022679"/>
    </source>
</evidence>
<dbReference type="InterPro" id="IPR011102">
    <property type="entry name" value="Sig_transdc_His_kinase_HWE"/>
</dbReference>
<dbReference type="CDD" id="cd00130">
    <property type="entry name" value="PAS"/>
    <property type="match status" value="1"/>
</dbReference>
<dbReference type="SUPFAM" id="SSF55874">
    <property type="entry name" value="ATPase domain of HSP90 chaperone/DNA topoisomerase II/histidine kinase"/>
    <property type="match status" value="1"/>
</dbReference>
<evidence type="ECO:0000256" key="3">
    <source>
        <dbReference type="ARBA" id="ARBA00022553"/>
    </source>
</evidence>
<accession>A0A1B3Z6Z6</accession>
<dbReference type="SMART" id="SM00091">
    <property type="entry name" value="PAS"/>
    <property type="match status" value="1"/>
</dbReference>
<feature type="domain" description="Signal transduction histidine kinase HWE region" evidence="11">
    <location>
        <begin position="266"/>
        <end position="352"/>
    </location>
</feature>
<dbReference type="SUPFAM" id="SSF55785">
    <property type="entry name" value="PYP-like sensor domain (PAS domain)"/>
    <property type="match status" value="1"/>
</dbReference>
<dbReference type="Proteomes" id="UP000094256">
    <property type="component" value="Chromosome"/>
</dbReference>
<evidence type="ECO:0000256" key="2">
    <source>
        <dbReference type="ARBA" id="ARBA00012438"/>
    </source>
</evidence>
<keyword evidence="13" id="KW-1185">Reference proteome</keyword>
<evidence type="ECO:0000259" key="11">
    <source>
        <dbReference type="SMART" id="SM00911"/>
    </source>
</evidence>
<dbReference type="InterPro" id="IPR000014">
    <property type="entry name" value="PAS"/>
</dbReference>
<dbReference type="GO" id="GO:0005524">
    <property type="term" value="F:ATP binding"/>
    <property type="evidence" value="ECO:0007669"/>
    <property type="project" value="UniProtKB-KW"/>
</dbReference>
<feature type="coiled-coil region" evidence="8">
    <location>
        <begin position="88"/>
        <end position="126"/>
    </location>
</feature>
<evidence type="ECO:0000259" key="10">
    <source>
        <dbReference type="SMART" id="SM00091"/>
    </source>
</evidence>
<feature type="coiled-coil region" evidence="8">
    <location>
        <begin position="13"/>
        <end position="40"/>
    </location>
</feature>
<proteinExistence type="predicted"/>
<evidence type="ECO:0000256" key="1">
    <source>
        <dbReference type="ARBA" id="ARBA00000085"/>
    </source>
</evidence>
<name>A0A1B3Z6Z6_9SPHN</name>
<evidence type="ECO:0000256" key="6">
    <source>
        <dbReference type="ARBA" id="ARBA00022777"/>
    </source>
</evidence>
<dbReference type="InterPro" id="IPR036890">
    <property type="entry name" value="HATPase_C_sf"/>
</dbReference>
<dbReference type="GO" id="GO:0004673">
    <property type="term" value="F:protein histidine kinase activity"/>
    <property type="evidence" value="ECO:0007669"/>
    <property type="project" value="UniProtKB-EC"/>
</dbReference>
<evidence type="ECO:0000256" key="8">
    <source>
        <dbReference type="SAM" id="Coils"/>
    </source>
</evidence>
<evidence type="ECO:0000256" key="5">
    <source>
        <dbReference type="ARBA" id="ARBA00022741"/>
    </source>
</evidence>
<evidence type="ECO:0000313" key="13">
    <source>
        <dbReference type="Proteomes" id="UP000094256"/>
    </source>
</evidence>
<reference evidence="12 13" key="1">
    <citation type="submission" date="2016-01" db="EMBL/GenBank/DDBJ databases">
        <title>Complete genome and mega plasmid sequence of Sphingomonas panacis DCY99 elicits systemic resistance in rice to Xanthomonas oryzae.</title>
        <authorList>
            <person name="Kim Y.J."/>
            <person name="Yang D.C."/>
            <person name="Sing P."/>
        </authorList>
    </citation>
    <scope>NUCLEOTIDE SEQUENCE [LARGE SCALE GENOMIC DNA]</scope>
    <source>
        <strain evidence="12 13">DCY99</strain>
    </source>
</reference>
<dbReference type="SMART" id="SM00911">
    <property type="entry name" value="HWE_HK"/>
    <property type="match status" value="1"/>
</dbReference>
<sequence length="470" mass="52309">MHFTGSNPDGETLVRLRDENEQLRTALESSLEENSRLTEDRDRLLGRVTALGRELQGLHATHARARQADRATTENASDLASSASDEELRVAFEELQVLTEELEVANDSLQRLNSELEARVAERTRALTEANHVLRRTEARLFTLVNGIPQLVWRAVDHGDWTWSSTQWSDYTQLSNAKSQGIGWLDAFHPDDREGARQAWARVDAQHGFTFEGRIRRGADGCYRHFQTRASPVLTPEGVVLEWLGTSTDIDDLLTLRAQQSVLVDELQHRTRNLMAVAQAVMLRTLKGSSSLEEFRRCISDRFDALTRVQGLLSRRGGQRISFDALLRAELCAHVDIDAQGNGAQVSIGGPDGVPLETALVQTLALALHELATNAVKYGALARPGGHLSVRWHIVDGERLHVEWRETGVPDVPAAEATPKGGGYGRELIERALPYQLGARTSFTFMPDGVLCTIEVDIPRERLLKERSNV</sequence>
<keyword evidence="6" id="KW-0418">Kinase</keyword>
<keyword evidence="5" id="KW-0547">Nucleotide-binding</keyword>
<keyword evidence="7" id="KW-0067">ATP-binding</keyword>
<dbReference type="EMBL" id="CP014168">
    <property type="protein sequence ID" value="AOH83212.1"/>
    <property type="molecule type" value="Genomic_DNA"/>
</dbReference>
<dbReference type="PANTHER" id="PTHR41523">
    <property type="entry name" value="TWO-COMPONENT SYSTEM SENSOR PROTEIN"/>
    <property type="match status" value="1"/>
</dbReference>
<gene>
    <name evidence="12" type="ORF">AWL63_03705</name>
</gene>
<dbReference type="Gene3D" id="3.30.450.20">
    <property type="entry name" value="PAS domain"/>
    <property type="match status" value="1"/>
</dbReference>
<dbReference type="InterPro" id="IPR013655">
    <property type="entry name" value="PAS_fold_3"/>
</dbReference>
<comment type="catalytic activity">
    <reaction evidence="1">
        <text>ATP + protein L-histidine = ADP + protein N-phospho-L-histidine.</text>
        <dbReference type="EC" id="2.7.13.3"/>
    </reaction>
</comment>
<dbReference type="STRING" id="1560345.AWL63_03705"/>
<feature type="region of interest" description="Disordered" evidence="9">
    <location>
        <begin position="60"/>
        <end position="82"/>
    </location>
</feature>
<dbReference type="AlphaFoldDB" id="A0A1B3Z6Z6"/>
<evidence type="ECO:0000313" key="12">
    <source>
        <dbReference type="EMBL" id="AOH83212.1"/>
    </source>
</evidence>
<evidence type="ECO:0000256" key="7">
    <source>
        <dbReference type="ARBA" id="ARBA00022840"/>
    </source>
</evidence>
<feature type="domain" description="PAS" evidence="10">
    <location>
        <begin position="139"/>
        <end position="205"/>
    </location>
</feature>
<dbReference type="Pfam" id="PF08447">
    <property type="entry name" value="PAS_3"/>
    <property type="match status" value="1"/>
</dbReference>
<keyword evidence="4" id="KW-0808">Transferase</keyword>
<organism evidence="12 13">
    <name type="scientific">Sphingomonas panacis</name>
    <dbReference type="NCBI Taxonomy" id="1560345"/>
    <lineage>
        <taxon>Bacteria</taxon>
        <taxon>Pseudomonadati</taxon>
        <taxon>Pseudomonadota</taxon>
        <taxon>Alphaproteobacteria</taxon>
        <taxon>Sphingomonadales</taxon>
        <taxon>Sphingomonadaceae</taxon>
        <taxon>Sphingomonas</taxon>
    </lineage>
</organism>
<dbReference type="RefSeq" id="WP_069203794.1">
    <property type="nucleotide sequence ID" value="NZ_CP014168.1"/>
</dbReference>
<evidence type="ECO:0000256" key="9">
    <source>
        <dbReference type="SAM" id="MobiDB-lite"/>
    </source>
</evidence>
<dbReference type="Gene3D" id="3.30.565.10">
    <property type="entry name" value="Histidine kinase-like ATPase, C-terminal domain"/>
    <property type="match status" value="1"/>
</dbReference>
<dbReference type="Pfam" id="PF07536">
    <property type="entry name" value="HWE_HK"/>
    <property type="match status" value="1"/>
</dbReference>